<proteinExistence type="predicted"/>
<name>A0A9P1E0K9_CUSEU</name>
<protein>
    <submittedName>
        <fullName evidence="1">Uncharacterized protein</fullName>
    </submittedName>
</protein>
<comment type="caution">
    <text evidence="1">The sequence shown here is derived from an EMBL/GenBank/DDBJ whole genome shotgun (WGS) entry which is preliminary data.</text>
</comment>
<dbReference type="EMBL" id="CAMAPE010000005">
    <property type="protein sequence ID" value="CAH9069370.1"/>
    <property type="molecule type" value="Genomic_DNA"/>
</dbReference>
<evidence type="ECO:0000313" key="2">
    <source>
        <dbReference type="Proteomes" id="UP001152484"/>
    </source>
</evidence>
<reference evidence="1" key="1">
    <citation type="submission" date="2022-07" db="EMBL/GenBank/DDBJ databases">
        <authorList>
            <person name="Macas J."/>
            <person name="Novak P."/>
            <person name="Neumann P."/>
        </authorList>
    </citation>
    <scope>NUCLEOTIDE SEQUENCE</scope>
</reference>
<organism evidence="1 2">
    <name type="scientific">Cuscuta europaea</name>
    <name type="common">European dodder</name>
    <dbReference type="NCBI Taxonomy" id="41803"/>
    <lineage>
        <taxon>Eukaryota</taxon>
        <taxon>Viridiplantae</taxon>
        <taxon>Streptophyta</taxon>
        <taxon>Embryophyta</taxon>
        <taxon>Tracheophyta</taxon>
        <taxon>Spermatophyta</taxon>
        <taxon>Magnoliopsida</taxon>
        <taxon>eudicotyledons</taxon>
        <taxon>Gunneridae</taxon>
        <taxon>Pentapetalae</taxon>
        <taxon>asterids</taxon>
        <taxon>lamiids</taxon>
        <taxon>Solanales</taxon>
        <taxon>Convolvulaceae</taxon>
        <taxon>Cuscuteae</taxon>
        <taxon>Cuscuta</taxon>
        <taxon>Cuscuta subgen. Cuscuta</taxon>
    </lineage>
</organism>
<keyword evidence="2" id="KW-1185">Reference proteome</keyword>
<sequence>MNDGRVFILPRKHIAFFERLVKSQAADPLAPADLPAPTDLGPAEPMSADPTPNWVEMSLVVTFALINIKNNSDDIPKLIQFLTQVKKVVDLASKIWNAFNGMFRG</sequence>
<evidence type="ECO:0000313" key="1">
    <source>
        <dbReference type="EMBL" id="CAH9069370.1"/>
    </source>
</evidence>
<gene>
    <name evidence="1" type="ORF">CEURO_LOCUS3172</name>
</gene>
<dbReference type="AlphaFoldDB" id="A0A9P1E0K9"/>
<accession>A0A9P1E0K9</accession>
<dbReference type="Proteomes" id="UP001152484">
    <property type="component" value="Unassembled WGS sequence"/>
</dbReference>